<accession>U5DKE7</accession>
<organism evidence="1 2">
    <name type="scientific">Rubidibacter lacunae KORDI 51-2</name>
    <dbReference type="NCBI Taxonomy" id="582515"/>
    <lineage>
        <taxon>Bacteria</taxon>
        <taxon>Bacillati</taxon>
        <taxon>Cyanobacteriota</taxon>
        <taxon>Cyanophyceae</taxon>
        <taxon>Oscillatoriophycideae</taxon>
        <taxon>Chroococcales</taxon>
        <taxon>Aphanothecaceae</taxon>
        <taxon>Rubidibacter</taxon>
    </lineage>
</organism>
<keyword evidence="2" id="KW-1185">Reference proteome</keyword>
<protein>
    <submittedName>
        <fullName evidence="1">Uncharacterized protein</fullName>
    </submittedName>
</protein>
<dbReference type="Proteomes" id="UP000016960">
    <property type="component" value="Unassembled WGS sequence"/>
</dbReference>
<sequence length="80" mass="8844">MLLAFGSCPRHAIDYSVLVPQLTSTANISVAMAIDSDRAKTVDLLVPQSFTSFPVSLVPRGLATNIREVWRCTYQKYKIA</sequence>
<dbReference type="STRING" id="582515.KR51_00034620"/>
<dbReference type="AlphaFoldDB" id="U5DKE7"/>
<evidence type="ECO:0000313" key="1">
    <source>
        <dbReference type="EMBL" id="ERN40170.1"/>
    </source>
</evidence>
<proteinExistence type="predicted"/>
<dbReference type="EMBL" id="ASSJ01000081">
    <property type="protein sequence ID" value="ERN40170.1"/>
    <property type="molecule type" value="Genomic_DNA"/>
</dbReference>
<gene>
    <name evidence="1" type="ORF">KR51_00034620</name>
</gene>
<comment type="caution">
    <text evidence="1">The sequence shown here is derived from an EMBL/GenBank/DDBJ whole genome shotgun (WGS) entry which is preliminary data.</text>
</comment>
<name>U5DKE7_9CHRO</name>
<dbReference type="InParanoid" id="U5DKE7"/>
<reference evidence="1 2" key="1">
    <citation type="submission" date="2013-05" db="EMBL/GenBank/DDBJ databases">
        <title>Draft genome sequence of Rubidibacter lacunae KORDI 51-2.</title>
        <authorList>
            <person name="Choi D.H."/>
            <person name="Noh J.H."/>
            <person name="Kwon K.-K."/>
            <person name="Lee J.-H."/>
            <person name="Ryu J.-Y."/>
        </authorList>
    </citation>
    <scope>NUCLEOTIDE SEQUENCE [LARGE SCALE GENOMIC DNA]</scope>
    <source>
        <strain evidence="1 2">KORDI 51-2</strain>
    </source>
</reference>
<evidence type="ECO:0000313" key="2">
    <source>
        <dbReference type="Proteomes" id="UP000016960"/>
    </source>
</evidence>